<dbReference type="Proteomes" id="UP000215896">
    <property type="component" value="Unassembled WGS sequence"/>
</dbReference>
<dbReference type="GO" id="GO:1901605">
    <property type="term" value="P:alpha-amino acid metabolic process"/>
    <property type="evidence" value="ECO:0007669"/>
    <property type="project" value="UniProtKB-ARBA"/>
</dbReference>
<evidence type="ECO:0000256" key="1">
    <source>
        <dbReference type="ARBA" id="ARBA00001933"/>
    </source>
</evidence>
<keyword evidence="4" id="KW-0456">Lyase</keyword>
<dbReference type="Gene3D" id="3.40.50.1100">
    <property type="match status" value="3"/>
</dbReference>
<dbReference type="AlphaFoldDB" id="A0A255G5R7"/>
<reference evidence="4 5" key="1">
    <citation type="submission" date="2017-07" db="EMBL/GenBank/DDBJ databases">
        <title>Draft whole genome sequences of clinical Proprionibacteriaceae strains.</title>
        <authorList>
            <person name="Bernier A.-M."/>
            <person name="Bernard K."/>
            <person name="Domingo M.-C."/>
        </authorList>
    </citation>
    <scope>NUCLEOTIDE SEQUENCE [LARGE SCALE GENOMIC DNA]</scope>
    <source>
        <strain evidence="4 5">NML 030167</strain>
    </source>
</reference>
<dbReference type="OrthoDB" id="34584at2"/>
<name>A0A255G5R7_9ACTN</name>
<comment type="cofactor">
    <cofactor evidence="1">
        <name>pyridoxal 5'-phosphate</name>
        <dbReference type="ChEBI" id="CHEBI:597326"/>
    </cofactor>
</comment>
<dbReference type="PANTHER" id="PTHR42937:SF1">
    <property type="entry name" value="DIAMINOPROPIONATE AMMONIA-LYASE"/>
    <property type="match status" value="1"/>
</dbReference>
<sequence length="362" mass="36240">MRQLALQDPGQLNPPATDAAAFHRSIPGHAATPLVELPGLAAQLGIGRLLVKDESDRLGLPSFKILGASWAAARAVGEHRGRAIGSWPELLAASADQRLTLVTTSDGNHGWALAKVAHDLGVRCRVHLPDGVGSLARQGIRALGAELVEAGGDYDEVVARTAAGLDPAAGELLVQDTSWAGYATIPRAIVDGYRTLAAEADEQAAALGTRPELVLVPMGVGCLGQAMVEHFRAPGSDAQVVAVEPAVAACVTASLAAGARVTVDTGRATTMAGLRCGTPSADAWPVLAAGLSAGVAITDAESAAAAAELAVAGIALGPCGAAPLAGLRALLADPGARDRLGLGPESVVLLIGTEGAAANAGQ</sequence>
<dbReference type="Pfam" id="PF00291">
    <property type="entry name" value="PALP"/>
    <property type="match status" value="1"/>
</dbReference>
<dbReference type="GO" id="GO:0016829">
    <property type="term" value="F:lyase activity"/>
    <property type="evidence" value="ECO:0007669"/>
    <property type="project" value="UniProtKB-KW"/>
</dbReference>
<evidence type="ECO:0000313" key="4">
    <source>
        <dbReference type="EMBL" id="OYO09553.1"/>
    </source>
</evidence>
<dbReference type="NCBIfam" id="NF006058">
    <property type="entry name" value="PRK08206.1"/>
    <property type="match status" value="1"/>
</dbReference>
<proteinExistence type="predicted"/>
<comment type="caution">
    <text evidence="4">The sequence shown here is derived from an EMBL/GenBank/DDBJ whole genome shotgun (WGS) entry which is preliminary data.</text>
</comment>
<accession>A0A255G5R7</accession>
<keyword evidence="5" id="KW-1185">Reference proteome</keyword>
<dbReference type="InterPro" id="IPR036052">
    <property type="entry name" value="TrpB-like_PALP_sf"/>
</dbReference>
<dbReference type="EMBL" id="NMVO01000017">
    <property type="protein sequence ID" value="OYO09553.1"/>
    <property type="molecule type" value="Genomic_DNA"/>
</dbReference>
<gene>
    <name evidence="4" type="ORF">CGZ94_17970</name>
</gene>
<protein>
    <submittedName>
        <fullName evidence="4">Diaminopropionate ammonia-lyase</fullName>
    </submittedName>
</protein>
<dbReference type="PANTHER" id="PTHR42937">
    <property type="match status" value="1"/>
</dbReference>
<evidence type="ECO:0000313" key="5">
    <source>
        <dbReference type="Proteomes" id="UP000215896"/>
    </source>
</evidence>
<keyword evidence="2" id="KW-0663">Pyridoxal phosphate</keyword>
<dbReference type="RefSeq" id="WP_094406514.1">
    <property type="nucleotide sequence ID" value="NZ_NMVO01000017.1"/>
</dbReference>
<feature type="domain" description="Tryptophan synthase beta chain-like PALP" evidence="3">
    <location>
        <begin position="28"/>
        <end position="335"/>
    </location>
</feature>
<dbReference type="InterPro" id="IPR001926">
    <property type="entry name" value="TrpB-like_PALP"/>
</dbReference>
<dbReference type="SUPFAM" id="SSF53686">
    <property type="entry name" value="Tryptophan synthase beta subunit-like PLP-dependent enzymes"/>
    <property type="match status" value="1"/>
</dbReference>
<evidence type="ECO:0000259" key="3">
    <source>
        <dbReference type="Pfam" id="PF00291"/>
    </source>
</evidence>
<organism evidence="4 5">
    <name type="scientific">Enemella evansiae</name>
    <dbReference type="NCBI Taxonomy" id="2016499"/>
    <lineage>
        <taxon>Bacteria</taxon>
        <taxon>Bacillati</taxon>
        <taxon>Actinomycetota</taxon>
        <taxon>Actinomycetes</taxon>
        <taxon>Propionibacteriales</taxon>
        <taxon>Propionibacteriaceae</taxon>
        <taxon>Enemella</taxon>
    </lineage>
</organism>
<evidence type="ECO:0000256" key="2">
    <source>
        <dbReference type="ARBA" id="ARBA00022898"/>
    </source>
</evidence>